<evidence type="ECO:0000313" key="4">
    <source>
        <dbReference type="Proteomes" id="UP000053831"/>
    </source>
</evidence>
<dbReference type="AlphaFoldDB" id="A0A0M9VV18"/>
<dbReference type="PANTHER" id="PTHR48081:SF8">
    <property type="entry name" value="ALPHA_BETA HYDROLASE FOLD-3 DOMAIN-CONTAINING PROTEIN-RELATED"/>
    <property type="match status" value="1"/>
</dbReference>
<comment type="caution">
    <text evidence="3">The sequence shown here is derived from an EMBL/GenBank/DDBJ whole genome shotgun (WGS) entry which is preliminary data.</text>
</comment>
<dbReference type="GO" id="GO:0016787">
    <property type="term" value="F:hydrolase activity"/>
    <property type="evidence" value="ECO:0007669"/>
    <property type="project" value="UniProtKB-KW"/>
</dbReference>
<keyword evidence="1 3" id="KW-0378">Hydrolase</keyword>
<feature type="domain" description="Alpha/beta hydrolase fold-3" evidence="2">
    <location>
        <begin position="113"/>
        <end position="324"/>
    </location>
</feature>
<dbReference type="InterPro" id="IPR013094">
    <property type="entry name" value="AB_hydrolase_3"/>
</dbReference>
<protein>
    <submittedName>
        <fullName evidence="3">AB hydrolase superfamily protein</fullName>
    </submittedName>
</protein>
<proteinExistence type="predicted"/>
<reference evidence="3 4" key="1">
    <citation type="submission" date="2015-07" db="EMBL/GenBank/DDBJ databases">
        <title>The genome of the fungus Escovopsis weberi, a specialized disease agent of ant agriculture.</title>
        <authorList>
            <person name="de Man T.J."/>
            <person name="Stajich J.E."/>
            <person name="Kubicek C.P."/>
            <person name="Chenthamara K."/>
            <person name="Atanasova L."/>
            <person name="Druzhinina I.S."/>
            <person name="Birnbaum S."/>
            <person name="Barribeau S.M."/>
            <person name="Teiling C."/>
            <person name="Suen G."/>
            <person name="Currie C."/>
            <person name="Gerardo N.M."/>
        </authorList>
    </citation>
    <scope>NUCLEOTIDE SEQUENCE [LARGE SCALE GENOMIC DNA]</scope>
</reference>
<dbReference type="InterPro" id="IPR050300">
    <property type="entry name" value="GDXG_lipolytic_enzyme"/>
</dbReference>
<dbReference type="OrthoDB" id="408631at2759"/>
<evidence type="ECO:0000259" key="2">
    <source>
        <dbReference type="Pfam" id="PF07859"/>
    </source>
</evidence>
<evidence type="ECO:0000313" key="3">
    <source>
        <dbReference type="EMBL" id="KOS20405.1"/>
    </source>
</evidence>
<dbReference type="Proteomes" id="UP000053831">
    <property type="component" value="Unassembled WGS sequence"/>
</dbReference>
<organism evidence="3 4">
    <name type="scientific">Escovopsis weberi</name>
    <dbReference type="NCBI Taxonomy" id="150374"/>
    <lineage>
        <taxon>Eukaryota</taxon>
        <taxon>Fungi</taxon>
        <taxon>Dikarya</taxon>
        <taxon>Ascomycota</taxon>
        <taxon>Pezizomycotina</taxon>
        <taxon>Sordariomycetes</taxon>
        <taxon>Hypocreomycetidae</taxon>
        <taxon>Hypocreales</taxon>
        <taxon>Hypocreaceae</taxon>
        <taxon>Escovopsis</taxon>
    </lineage>
</organism>
<dbReference type="PANTHER" id="PTHR48081">
    <property type="entry name" value="AB HYDROLASE SUPERFAMILY PROTEIN C4A8.06C"/>
    <property type="match status" value="1"/>
</dbReference>
<dbReference type="Gene3D" id="3.40.50.1820">
    <property type="entry name" value="alpha/beta hydrolase"/>
    <property type="match status" value="1"/>
</dbReference>
<keyword evidence="4" id="KW-1185">Reference proteome</keyword>
<dbReference type="EMBL" id="LGSR01000017">
    <property type="protein sequence ID" value="KOS20405.1"/>
    <property type="molecule type" value="Genomic_DNA"/>
</dbReference>
<dbReference type="SUPFAM" id="SSF53474">
    <property type="entry name" value="alpha/beta-Hydrolases"/>
    <property type="match status" value="1"/>
</dbReference>
<gene>
    <name evidence="3" type="ORF">ESCO_005286</name>
</gene>
<sequence length="349" mass="38748">MYSKEGKYHTIDPNFKPLPKYGYLSKETAKYAAEKPSFDAMWAEVWTADKVEKARSLELALMKKLNDEILPRQPDMDESSLEYQSRDGHASSLRVFKTRAVADGAYDRPATLVLTFHGGGCVVGSHESCYIECVNAARQGNVVAVSVQYRLAPEHAFPVPSNDCFDSLLWCKKNHEKLGIDPEKIIVAGASAGGHLAASVAIQARDQGVTGIVGQMLHCPWTCLPQFLPLDKYEMGSHFQNLDATMINYYVAVFCGDLYVPDAKPGEAHSVLLAPSHANLPPAFITIAGGDPLRDEDFAYVDVLRAAGVQAEAYIYPGMPHVFWWFTPDHPETAQFFERYGNFIKKFCE</sequence>
<name>A0A0M9VV18_ESCWE</name>
<evidence type="ECO:0000256" key="1">
    <source>
        <dbReference type="ARBA" id="ARBA00022801"/>
    </source>
</evidence>
<dbReference type="InterPro" id="IPR029058">
    <property type="entry name" value="AB_hydrolase_fold"/>
</dbReference>
<accession>A0A0M9VV18</accession>
<dbReference type="STRING" id="150374.A0A0M9VV18"/>
<dbReference type="Pfam" id="PF07859">
    <property type="entry name" value="Abhydrolase_3"/>
    <property type="match status" value="1"/>
</dbReference>